<dbReference type="AlphaFoldDB" id="A0A291M1E6"/>
<reference evidence="2 3" key="1">
    <citation type="submission" date="2017-05" db="EMBL/GenBank/DDBJ databases">
        <title>Comparative genomic and metabolic analysis of manganese-oxidizing mechanisms in Celeribater manganoxidans DY25T: its adaption to the environment of polymetallic nodule.</title>
        <authorList>
            <person name="Wang X."/>
        </authorList>
    </citation>
    <scope>NUCLEOTIDE SEQUENCE [LARGE SCALE GENOMIC DNA]</scope>
    <source>
        <strain evidence="2 3">DY25</strain>
    </source>
</reference>
<dbReference type="Pfam" id="PF01841">
    <property type="entry name" value="Transglut_core"/>
    <property type="match status" value="1"/>
</dbReference>
<evidence type="ECO:0000313" key="3">
    <source>
        <dbReference type="Proteomes" id="UP000219050"/>
    </source>
</evidence>
<dbReference type="Proteomes" id="UP000219050">
    <property type="component" value="Chromosome"/>
</dbReference>
<proteinExistence type="predicted"/>
<evidence type="ECO:0000313" key="2">
    <source>
        <dbReference type="EMBL" id="ATI42724.1"/>
    </source>
</evidence>
<name>A0A291M1E6_9RHOB</name>
<protein>
    <submittedName>
        <fullName evidence="2">Transglutaminase</fullName>
    </submittedName>
</protein>
<dbReference type="RefSeq" id="WP_097373776.1">
    <property type="nucleotide sequence ID" value="NZ_CP021404.1"/>
</dbReference>
<dbReference type="EMBL" id="CP021404">
    <property type="protein sequence ID" value="ATI42724.1"/>
    <property type="molecule type" value="Genomic_DNA"/>
</dbReference>
<dbReference type="SUPFAM" id="SSF54001">
    <property type="entry name" value="Cysteine proteinases"/>
    <property type="match status" value="1"/>
</dbReference>
<dbReference type="InterPro" id="IPR013589">
    <property type="entry name" value="Bac_transglu_N"/>
</dbReference>
<dbReference type="Pfam" id="PF08379">
    <property type="entry name" value="Bact_transglu_N"/>
    <property type="match status" value="1"/>
</dbReference>
<dbReference type="InterPro" id="IPR038765">
    <property type="entry name" value="Papain-like_cys_pep_sf"/>
</dbReference>
<dbReference type="SMART" id="SM00460">
    <property type="entry name" value="TGc"/>
    <property type="match status" value="1"/>
</dbReference>
<dbReference type="Gene3D" id="3.10.620.30">
    <property type="match status" value="1"/>
</dbReference>
<dbReference type="PANTHER" id="PTHR33490:SF6">
    <property type="entry name" value="SLL1049 PROTEIN"/>
    <property type="match status" value="1"/>
</dbReference>
<gene>
    <name evidence="2" type="ORF">CBW24_12405</name>
</gene>
<dbReference type="OrthoDB" id="9804023at2"/>
<dbReference type="PANTHER" id="PTHR33490">
    <property type="entry name" value="BLR5614 PROTEIN-RELATED"/>
    <property type="match status" value="1"/>
</dbReference>
<organism evidence="2 3">
    <name type="scientific">Pacificitalea manganoxidans</name>
    <dbReference type="NCBI Taxonomy" id="1411902"/>
    <lineage>
        <taxon>Bacteria</taxon>
        <taxon>Pseudomonadati</taxon>
        <taxon>Pseudomonadota</taxon>
        <taxon>Alphaproteobacteria</taxon>
        <taxon>Rhodobacterales</taxon>
        <taxon>Paracoccaceae</taxon>
        <taxon>Pacificitalea</taxon>
    </lineage>
</organism>
<keyword evidence="3" id="KW-1185">Reference proteome</keyword>
<sequence>MRLRITHRTTYSYDAPVTYGLQQLRLTPKSRDGQSVLTWNIAVEGGTQQLTFEDQHANNVTLIGFDGESDSIVITSSGEVETSDRSGVVGRHAGYAPLWYFRCATALTQGGNGVRGLAKGLNADVPDPIARMHALSARIAEAVTYTTGRTDARTTAEQAIAGREGVCQDHAHIFISAARMMGFPARYVSGYLKLDADLETSQDAAHGWAEAHIDGIGWIGFDVSNQISPDERYVRVATGLDYTEAAPIHGMRYGDTAGESLSVDIEVHQDQYQQQSQGSGGQVQEQQQ</sequence>
<dbReference type="KEGG" id="cmag:CBW24_12405"/>
<feature type="domain" description="Transglutaminase-like" evidence="1">
    <location>
        <begin position="159"/>
        <end position="225"/>
    </location>
</feature>
<accession>A0A291M1E6</accession>
<dbReference type="InterPro" id="IPR002931">
    <property type="entry name" value="Transglutaminase-like"/>
</dbReference>
<evidence type="ECO:0000259" key="1">
    <source>
        <dbReference type="SMART" id="SM00460"/>
    </source>
</evidence>